<organism evidence="3 4">
    <name type="scientific">Planococcus halotolerans</name>
    <dbReference type="NCBI Taxonomy" id="2233542"/>
    <lineage>
        <taxon>Bacteria</taxon>
        <taxon>Bacillati</taxon>
        <taxon>Bacillota</taxon>
        <taxon>Bacilli</taxon>
        <taxon>Bacillales</taxon>
        <taxon>Caryophanaceae</taxon>
        <taxon>Planococcus</taxon>
    </lineage>
</organism>
<proteinExistence type="predicted"/>
<evidence type="ECO:0000313" key="3">
    <source>
        <dbReference type="EMBL" id="RAZ79316.1"/>
    </source>
</evidence>
<name>A0A365L1J5_9BACL</name>
<evidence type="ECO:0000313" key="4">
    <source>
        <dbReference type="Proteomes" id="UP000251002"/>
    </source>
</evidence>
<comment type="caution">
    <text evidence="3">The sequence shown here is derived from an EMBL/GenBank/DDBJ whole genome shotgun (WGS) entry which is preliminary data.</text>
</comment>
<dbReference type="Proteomes" id="UP000251002">
    <property type="component" value="Unassembled WGS sequence"/>
</dbReference>
<feature type="transmembrane region" description="Helical" evidence="1">
    <location>
        <begin position="12"/>
        <end position="31"/>
    </location>
</feature>
<keyword evidence="1" id="KW-0812">Transmembrane</keyword>
<evidence type="ECO:0000259" key="2">
    <source>
        <dbReference type="Pfam" id="PF09851"/>
    </source>
</evidence>
<dbReference type="InterPro" id="IPR018649">
    <property type="entry name" value="SHOCT"/>
</dbReference>
<reference evidence="3 4" key="1">
    <citation type="submission" date="2018-06" db="EMBL/GenBank/DDBJ databases">
        <title>The draft genome sequences of strains SCU63 and S1.</title>
        <authorList>
            <person name="Gan L."/>
        </authorList>
    </citation>
    <scope>NUCLEOTIDE SEQUENCE [LARGE SCALE GENOMIC DNA]</scope>
    <source>
        <strain evidence="3 4">SCU63</strain>
    </source>
</reference>
<accession>A0A365L1J5</accession>
<gene>
    <name evidence="3" type="ORF">DP120_06815</name>
</gene>
<dbReference type="Pfam" id="PF09851">
    <property type="entry name" value="SHOCT"/>
    <property type="match status" value="1"/>
</dbReference>
<evidence type="ECO:0000256" key="1">
    <source>
        <dbReference type="SAM" id="Phobius"/>
    </source>
</evidence>
<feature type="domain" description="SHOCT" evidence="2">
    <location>
        <begin position="50"/>
        <end position="73"/>
    </location>
</feature>
<dbReference type="EMBL" id="QLZR01000002">
    <property type="protein sequence ID" value="RAZ79316.1"/>
    <property type="molecule type" value="Genomic_DNA"/>
</dbReference>
<dbReference type="AlphaFoldDB" id="A0A365L1J5"/>
<keyword evidence="1" id="KW-1133">Transmembrane helix</keyword>
<protein>
    <recommendedName>
        <fullName evidence="2">SHOCT domain-containing protein</fullName>
    </recommendedName>
</protein>
<sequence length="79" mass="9066">MSMMGGGMILSMVFWIIAVSLIIYGIVLFTMKQATKKDISSAGEKREDSSLEILSERFVRGEIDEQEFEERKAFLQNKR</sequence>
<keyword evidence="1" id="KW-0472">Membrane</keyword>
<dbReference type="RefSeq" id="WP_112222893.1">
    <property type="nucleotide sequence ID" value="NZ_CP196859.1"/>
</dbReference>
<keyword evidence="4" id="KW-1185">Reference proteome</keyword>